<evidence type="ECO:0000313" key="1">
    <source>
        <dbReference type="EMBL" id="GAA5796873.1"/>
    </source>
</evidence>
<name>A0ABP9XQ45_9FUNG</name>
<proteinExistence type="predicted"/>
<protein>
    <submittedName>
        <fullName evidence="1">Uncharacterized protein</fullName>
    </submittedName>
</protein>
<dbReference type="Proteomes" id="UP001476247">
    <property type="component" value="Unassembled WGS sequence"/>
</dbReference>
<evidence type="ECO:0000313" key="2">
    <source>
        <dbReference type="Proteomes" id="UP001476247"/>
    </source>
</evidence>
<accession>A0ABP9XQ45</accession>
<organism evidence="1 2">
    <name type="scientific">Helicostylum pulchrum</name>
    <dbReference type="NCBI Taxonomy" id="562976"/>
    <lineage>
        <taxon>Eukaryota</taxon>
        <taxon>Fungi</taxon>
        <taxon>Fungi incertae sedis</taxon>
        <taxon>Mucoromycota</taxon>
        <taxon>Mucoromycotina</taxon>
        <taxon>Mucoromycetes</taxon>
        <taxon>Mucorales</taxon>
        <taxon>Mucorineae</taxon>
        <taxon>Mucoraceae</taxon>
        <taxon>Helicostylum</taxon>
    </lineage>
</organism>
<keyword evidence="2" id="KW-1185">Reference proteome</keyword>
<reference evidence="1 2" key="1">
    <citation type="submission" date="2024-04" db="EMBL/GenBank/DDBJ databases">
        <title>genome sequences of Mucor flavus KT1a and Helicostylum pulchrum KT1b strains isolation_sourced from the surface of a dry-aged beef.</title>
        <authorList>
            <person name="Toyotome T."/>
            <person name="Hosono M."/>
            <person name="Torimaru M."/>
            <person name="Fukuda K."/>
            <person name="Mikami N."/>
        </authorList>
    </citation>
    <scope>NUCLEOTIDE SEQUENCE [LARGE SCALE GENOMIC DNA]</scope>
    <source>
        <strain evidence="1 2">KT1b</strain>
    </source>
</reference>
<gene>
    <name evidence="1" type="ORF">HPULCUR_002251</name>
</gene>
<dbReference type="EMBL" id="BAABUJ010000007">
    <property type="protein sequence ID" value="GAA5796873.1"/>
    <property type="molecule type" value="Genomic_DNA"/>
</dbReference>
<sequence>MEIHQHEICTIPKSLQNFIDTGSTSYILDGSVYRQSVELESFRSSLKLMFQWKSRLIDLNNKILLANFNREEEFKLTDVSSSISPRRSPVHHVTPAQVYLSPAKRTYSTFKGL</sequence>
<comment type="caution">
    <text evidence="1">The sequence shown here is derived from an EMBL/GenBank/DDBJ whole genome shotgun (WGS) entry which is preliminary data.</text>
</comment>